<dbReference type="SUPFAM" id="SSF56327">
    <property type="entry name" value="LDH C-terminal domain-like"/>
    <property type="match status" value="1"/>
</dbReference>
<evidence type="ECO:0000313" key="9">
    <source>
        <dbReference type="EMBL" id="KIM50625.1"/>
    </source>
</evidence>
<evidence type="ECO:0000256" key="1">
    <source>
        <dbReference type="ARBA" id="ARBA00008824"/>
    </source>
</evidence>
<evidence type="ECO:0000256" key="4">
    <source>
        <dbReference type="ARBA" id="ARBA00022532"/>
    </source>
</evidence>
<evidence type="ECO:0000313" key="10">
    <source>
        <dbReference type="Proteomes" id="UP000053989"/>
    </source>
</evidence>
<dbReference type="AlphaFoldDB" id="A0A0C3CPZ4"/>
<dbReference type="Pfam" id="PF02866">
    <property type="entry name" value="Ldh_1_C"/>
    <property type="match status" value="1"/>
</dbReference>
<dbReference type="OrthoDB" id="4069699at2759"/>
<dbReference type="PANTHER" id="PTHR11540:SF73">
    <property type="entry name" value="MALATE DEHYDROGENASE, MITOCHONDRIAL"/>
    <property type="match status" value="1"/>
</dbReference>
<evidence type="ECO:0000256" key="2">
    <source>
        <dbReference type="ARBA" id="ARBA00011738"/>
    </source>
</evidence>
<dbReference type="GO" id="GO:0030060">
    <property type="term" value="F:L-malate dehydrogenase (NAD+) activity"/>
    <property type="evidence" value="ECO:0007669"/>
    <property type="project" value="UniProtKB-EC"/>
</dbReference>
<keyword evidence="7" id="KW-0812">Transmembrane</keyword>
<dbReference type="STRING" id="1036808.A0A0C3CPZ4"/>
<dbReference type="EC" id="1.1.1.37" evidence="3"/>
<keyword evidence="5" id="KW-0560">Oxidoreductase</keyword>
<keyword evidence="7" id="KW-0472">Membrane</keyword>
<comment type="similarity">
    <text evidence="1">Belongs to the LDH/MDH superfamily. MDH type 1 family.</text>
</comment>
<accession>A0A0C3CPZ4</accession>
<dbReference type="GO" id="GO:0005737">
    <property type="term" value="C:cytoplasm"/>
    <property type="evidence" value="ECO:0007669"/>
    <property type="project" value="TreeGrafter"/>
</dbReference>
<reference evidence="9 10" key="1">
    <citation type="submission" date="2014-04" db="EMBL/GenBank/DDBJ databases">
        <authorList>
            <consortium name="DOE Joint Genome Institute"/>
            <person name="Kuo A."/>
            <person name="Kohler A."/>
            <person name="Nagy L.G."/>
            <person name="Floudas D."/>
            <person name="Copeland A."/>
            <person name="Barry K.W."/>
            <person name="Cichocki N."/>
            <person name="Veneault-Fourrey C."/>
            <person name="LaButti K."/>
            <person name="Lindquist E.A."/>
            <person name="Lipzen A."/>
            <person name="Lundell T."/>
            <person name="Morin E."/>
            <person name="Murat C."/>
            <person name="Sun H."/>
            <person name="Tunlid A."/>
            <person name="Henrissat B."/>
            <person name="Grigoriev I.V."/>
            <person name="Hibbett D.S."/>
            <person name="Martin F."/>
            <person name="Nordberg H.P."/>
            <person name="Cantor M.N."/>
            <person name="Hua S.X."/>
        </authorList>
    </citation>
    <scope>NUCLEOTIDE SEQUENCE [LARGE SCALE GENOMIC DNA]</scope>
    <source>
        <strain evidence="9 10">Foug A</strain>
    </source>
</reference>
<keyword evidence="7" id="KW-1133">Transmembrane helix</keyword>
<evidence type="ECO:0000256" key="6">
    <source>
        <dbReference type="ARBA" id="ARBA00023027"/>
    </source>
</evidence>
<feature type="domain" description="Lactate/malate dehydrogenase C-terminal" evidence="8">
    <location>
        <begin position="129"/>
        <end position="284"/>
    </location>
</feature>
<evidence type="ECO:0000256" key="5">
    <source>
        <dbReference type="ARBA" id="ARBA00023002"/>
    </source>
</evidence>
<dbReference type="EMBL" id="KN822365">
    <property type="protein sequence ID" value="KIM50625.1"/>
    <property type="molecule type" value="Genomic_DNA"/>
</dbReference>
<dbReference type="InterPro" id="IPR022383">
    <property type="entry name" value="Lactate/malate_DH_C"/>
</dbReference>
<dbReference type="Gene3D" id="3.90.110.10">
    <property type="entry name" value="Lactate dehydrogenase/glycoside hydrolase, family 4, C-terminal"/>
    <property type="match status" value="1"/>
</dbReference>
<keyword evidence="4" id="KW-0816">Tricarboxylic acid cycle</keyword>
<dbReference type="InParanoid" id="A0A0C3CPZ4"/>
<sequence>MCFTSSFTSEYSFTTKLSVSVVAGGLLTIIVIIILLLGLRRRRCSCCAVYDVKGNLIKPGGAMENAILELHFNLPHWVTGSAGSNVNGYAADKLDQALDGVQVVVIPAGVPRQARQAGVYDPKRVFGVTTLDVVRTAHFTASLASTHPDNTPITVDGGHSSATMVHPLSQSTHGKGIEHEAYEKLVHCIQFGEDKVVKAKHGAGSVTLSMAYAGAKFANAVLCVLNSEKGVITPMFDHGINFLSSNVQLGVNDVQEIFLLGELSLEEQKLLEACLPELKKNIELCSVLANRDVDFP</sequence>
<evidence type="ECO:0000256" key="7">
    <source>
        <dbReference type="SAM" id="Phobius"/>
    </source>
</evidence>
<dbReference type="PANTHER" id="PTHR11540">
    <property type="entry name" value="MALATE AND LACTATE DEHYDROGENASE"/>
    <property type="match status" value="1"/>
</dbReference>
<dbReference type="InterPro" id="IPR015955">
    <property type="entry name" value="Lactate_DH/Glyco_Ohase_4_C"/>
</dbReference>
<evidence type="ECO:0000259" key="8">
    <source>
        <dbReference type="Pfam" id="PF02866"/>
    </source>
</evidence>
<keyword evidence="10" id="KW-1185">Reference proteome</keyword>
<comment type="subunit">
    <text evidence="2">Homodimer.</text>
</comment>
<dbReference type="FunFam" id="3.90.110.10:FF:000009">
    <property type="entry name" value="Malate dehydrogenase"/>
    <property type="match status" value="1"/>
</dbReference>
<proteinExistence type="inferred from homology"/>
<dbReference type="HOGENOM" id="CLU_940610_0_0_1"/>
<dbReference type="GO" id="GO:0006099">
    <property type="term" value="P:tricarboxylic acid cycle"/>
    <property type="evidence" value="ECO:0007669"/>
    <property type="project" value="UniProtKB-KW"/>
</dbReference>
<gene>
    <name evidence="9" type="ORF">SCLCIDRAFT_1175164</name>
</gene>
<organism evidence="9 10">
    <name type="scientific">Scleroderma citrinum Foug A</name>
    <dbReference type="NCBI Taxonomy" id="1036808"/>
    <lineage>
        <taxon>Eukaryota</taxon>
        <taxon>Fungi</taxon>
        <taxon>Dikarya</taxon>
        <taxon>Basidiomycota</taxon>
        <taxon>Agaricomycotina</taxon>
        <taxon>Agaricomycetes</taxon>
        <taxon>Agaricomycetidae</taxon>
        <taxon>Boletales</taxon>
        <taxon>Sclerodermatineae</taxon>
        <taxon>Sclerodermataceae</taxon>
        <taxon>Scleroderma</taxon>
    </lineage>
</organism>
<reference evidence="10" key="2">
    <citation type="submission" date="2015-01" db="EMBL/GenBank/DDBJ databases">
        <title>Evolutionary Origins and Diversification of the Mycorrhizal Mutualists.</title>
        <authorList>
            <consortium name="DOE Joint Genome Institute"/>
            <consortium name="Mycorrhizal Genomics Consortium"/>
            <person name="Kohler A."/>
            <person name="Kuo A."/>
            <person name="Nagy L.G."/>
            <person name="Floudas D."/>
            <person name="Copeland A."/>
            <person name="Barry K.W."/>
            <person name="Cichocki N."/>
            <person name="Veneault-Fourrey C."/>
            <person name="LaButti K."/>
            <person name="Lindquist E.A."/>
            <person name="Lipzen A."/>
            <person name="Lundell T."/>
            <person name="Morin E."/>
            <person name="Murat C."/>
            <person name="Riley R."/>
            <person name="Ohm R."/>
            <person name="Sun H."/>
            <person name="Tunlid A."/>
            <person name="Henrissat B."/>
            <person name="Grigoriev I.V."/>
            <person name="Hibbett D.S."/>
            <person name="Martin F."/>
        </authorList>
    </citation>
    <scope>NUCLEOTIDE SEQUENCE [LARGE SCALE GENOMIC DNA]</scope>
    <source>
        <strain evidence="10">Foug A</strain>
    </source>
</reference>
<dbReference type="Proteomes" id="UP000053989">
    <property type="component" value="Unassembled WGS sequence"/>
</dbReference>
<keyword evidence="6" id="KW-0520">NAD</keyword>
<protein>
    <recommendedName>
        <fullName evidence="3">malate dehydrogenase</fullName>
        <ecNumber evidence="3">1.1.1.37</ecNumber>
    </recommendedName>
</protein>
<evidence type="ECO:0000256" key="3">
    <source>
        <dbReference type="ARBA" id="ARBA00012995"/>
    </source>
</evidence>
<name>A0A0C3CPZ4_9AGAM</name>
<feature type="transmembrane region" description="Helical" evidence="7">
    <location>
        <begin position="17"/>
        <end position="39"/>
    </location>
</feature>